<feature type="compositionally biased region" description="Basic and acidic residues" evidence="1">
    <location>
        <begin position="290"/>
        <end position="309"/>
    </location>
</feature>
<sequence length="309" mass="35790">MVTWLVMALHLQPLSKRFVNKDTLFPRLFGVWYNQSEHLDNAVCIAEVHGRKLLGCLGTCTSRRHRPQFLLYIAETVHLLPVEFMLFSNEIFLVNVEANYYNLQKRGILERKAYDTSGYKIKANRFRKAAHKSEAIYEIGNVLLHIIARPETPCFPDSKRRRTSVQAFLPLLLLLDIQKKVCLRYMASWAVKLVTAEQYDDPVDTMLTFYDGQKNFTLPSNFLKCIRSLMRYSTSFTSFHVITDKFGKRFIQENVSAGLLNYSNFEVTTKSEIFTARAHNLLKPSINKCGRTEDSKNPKGQNPERRTAY</sequence>
<protein>
    <submittedName>
        <fullName evidence="2">Uncharacterized protein</fullName>
    </submittedName>
</protein>
<feature type="region of interest" description="Disordered" evidence="1">
    <location>
        <begin position="287"/>
        <end position="309"/>
    </location>
</feature>
<reference evidence="2" key="1">
    <citation type="journal article" date="2014" name="Nat. Genet.">
        <title>Genome and transcriptome of the porcine whipworm Trichuris suis.</title>
        <authorList>
            <person name="Jex A.R."/>
            <person name="Nejsum P."/>
            <person name="Schwarz E.M."/>
            <person name="Hu L."/>
            <person name="Young N.D."/>
            <person name="Hall R.S."/>
            <person name="Korhonen P.K."/>
            <person name="Liao S."/>
            <person name="Thamsborg S."/>
            <person name="Xia J."/>
            <person name="Xu P."/>
            <person name="Wang S."/>
            <person name="Scheerlinck J.P."/>
            <person name="Hofmann A."/>
            <person name="Sternberg P.W."/>
            <person name="Wang J."/>
            <person name="Gasser R.B."/>
        </authorList>
    </citation>
    <scope>NUCLEOTIDE SEQUENCE [LARGE SCALE GENOMIC DNA]</scope>
    <source>
        <strain evidence="2">DCEP-RM93F</strain>
    </source>
</reference>
<name>A0A085NL00_9BILA</name>
<accession>A0A085NL00</accession>
<organism evidence="2">
    <name type="scientific">Trichuris suis</name>
    <name type="common">pig whipworm</name>
    <dbReference type="NCBI Taxonomy" id="68888"/>
    <lineage>
        <taxon>Eukaryota</taxon>
        <taxon>Metazoa</taxon>
        <taxon>Ecdysozoa</taxon>
        <taxon>Nematoda</taxon>
        <taxon>Enoplea</taxon>
        <taxon>Dorylaimia</taxon>
        <taxon>Trichinellida</taxon>
        <taxon>Trichuridae</taxon>
        <taxon>Trichuris</taxon>
    </lineage>
</organism>
<dbReference type="AlphaFoldDB" id="A0A085NL00"/>
<evidence type="ECO:0000256" key="1">
    <source>
        <dbReference type="SAM" id="MobiDB-lite"/>
    </source>
</evidence>
<dbReference type="EMBL" id="KL367490">
    <property type="protein sequence ID" value="KFD70146.1"/>
    <property type="molecule type" value="Genomic_DNA"/>
</dbReference>
<proteinExistence type="predicted"/>
<dbReference type="Proteomes" id="UP000030758">
    <property type="component" value="Unassembled WGS sequence"/>
</dbReference>
<evidence type="ECO:0000313" key="2">
    <source>
        <dbReference type="EMBL" id="KFD70146.1"/>
    </source>
</evidence>
<gene>
    <name evidence="2" type="ORF">M514_09526</name>
</gene>